<evidence type="ECO:0000256" key="13">
    <source>
        <dbReference type="SAM" id="Coils"/>
    </source>
</evidence>
<sequence length="403" mass="44737">MSFALNHIFSSGEQRTRGRHERIDVTLNDPHDNDDVDLEQGMSGTSSRVNPANANASNARTSTADDTFPNEEELEDNPDIENDIMEEGEGEAAANEENINPDLQRRMAELEEEREIRRRRQSTCTIFVMFILFRLWVEALAEGDVGLLFICMMGTSWTAKWVRAQREQEEELDRRMEEYFRRGGVPTAGGEGGRGFSAEADLSLMSFQAQLALAILESQRQMMENGGFGNSDASNQRSRGVSEEARNRWFSYDYSAPEEMTPSGKVRKDGYGSVSDQHPLGGDVEEESSAAEPSSSSSSSNTTSHSSSSLSINESSLDGKKLLDTKEEEDVDDYEMPACSICLCEYEEGENLSKLPCGHVYHTDCVTAWVDNHTRCPLCNFDLMEEVEDGGATTPSSNSDSIV</sequence>
<dbReference type="GO" id="GO:0016020">
    <property type="term" value="C:membrane"/>
    <property type="evidence" value="ECO:0007669"/>
    <property type="project" value="UniProtKB-SubCell"/>
</dbReference>
<keyword evidence="8" id="KW-0833">Ubl conjugation pathway</keyword>
<evidence type="ECO:0000256" key="8">
    <source>
        <dbReference type="ARBA" id="ARBA00022786"/>
    </source>
</evidence>
<evidence type="ECO:0000256" key="5">
    <source>
        <dbReference type="ARBA" id="ARBA00022692"/>
    </source>
</evidence>
<reference evidence="16" key="1">
    <citation type="submission" date="2021-01" db="EMBL/GenBank/DDBJ databases">
        <authorList>
            <person name="Corre E."/>
            <person name="Pelletier E."/>
            <person name="Niang G."/>
            <person name="Scheremetjew M."/>
            <person name="Finn R."/>
            <person name="Kale V."/>
            <person name="Holt S."/>
            <person name="Cochrane G."/>
            <person name="Meng A."/>
            <person name="Brown T."/>
            <person name="Cohen L."/>
        </authorList>
    </citation>
    <scope>NUCLEOTIDE SEQUENCE</scope>
    <source>
        <strain evidence="16">Pop2</strain>
    </source>
</reference>
<feature type="compositionally biased region" description="Basic and acidic residues" evidence="14">
    <location>
        <begin position="21"/>
        <end position="33"/>
    </location>
</feature>
<evidence type="ECO:0000256" key="12">
    <source>
        <dbReference type="PROSITE-ProRule" id="PRU00175"/>
    </source>
</evidence>
<name>A0A6U3Q7R9_9STRA</name>
<keyword evidence="10" id="KW-1133">Transmembrane helix</keyword>
<keyword evidence="7 12" id="KW-0863">Zinc-finger</keyword>
<dbReference type="GO" id="GO:0006511">
    <property type="term" value="P:ubiquitin-dependent protein catabolic process"/>
    <property type="evidence" value="ECO:0007669"/>
    <property type="project" value="TreeGrafter"/>
</dbReference>
<evidence type="ECO:0000256" key="3">
    <source>
        <dbReference type="ARBA" id="ARBA00012483"/>
    </source>
</evidence>
<dbReference type="EMBL" id="HBGN01008486">
    <property type="protein sequence ID" value="CAD9319490.1"/>
    <property type="molecule type" value="Transcribed_RNA"/>
</dbReference>
<dbReference type="EC" id="2.3.2.27" evidence="3"/>
<keyword evidence="13" id="KW-0175">Coiled coil</keyword>
<dbReference type="GO" id="GO:0016567">
    <property type="term" value="P:protein ubiquitination"/>
    <property type="evidence" value="ECO:0007669"/>
    <property type="project" value="TreeGrafter"/>
</dbReference>
<organism evidence="16">
    <name type="scientific">Ditylum brightwellii</name>
    <dbReference type="NCBI Taxonomy" id="49249"/>
    <lineage>
        <taxon>Eukaryota</taxon>
        <taxon>Sar</taxon>
        <taxon>Stramenopiles</taxon>
        <taxon>Ochrophyta</taxon>
        <taxon>Bacillariophyta</taxon>
        <taxon>Mediophyceae</taxon>
        <taxon>Lithodesmiophycidae</taxon>
        <taxon>Lithodesmiales</taxon>
        <taxon>Lithodesmiaceae</taxon>
        <taxon>Ditylum</taxon>
    </lineage>
</organism>
<feature type="domain" description="RING-type" evidence="15">
    <location>
        <begin position="339"/>
        <end position="380"/>
    </location>
</feature>
<gene>
    <name evidence="16" type="ORF">DBRI1063_LOCUS5443</name>
</gene>
<dbReference type="InterPro" id="IPR001841">
    <property type="entry name" value="Znf_RING"/>
</dbReference>
<dbReference type="InterPro" id="IPR013083">
    <property type="entry name" value="Znf_RING/FYVE/PHD"/>
</dbReference>
<evidence type="ECO:0000256" key="11">
    <source>
        <dbReference type="ARBA" id="ARBA00023136"/>
    </source>
</evidence>
<dbReference type="SMART" id="SM00184">
    <property type="entry name" value="RING"/>
    <property type="match status" value="1"/>
</dbReference>
<evidence type="ECO:0000259" key="15">
    <source>
        <dbReference type="PROSITE" id="PS50089"/>
    </source>
</evidence>
<evidence type="ECO:0000256" key="2">
    <source>
        <dbReference type="ARBA" id="ARBA00004141"/>
    </source>
</evidence>
<feature type="region of interest" description="Disordered" evidence="14">
    <location>
        <begin position="1"/>
        <end position="75"/>
    </location>
</feature>
<dbReference type="Gene3D" id="3.30.40.10">
    <property type="entry name" value="Zinc/RING finger domain, C3HC4 (zinc finger)"/>
    <property type="match status" value="1"/>
</dbReference>
<feature type="compositionally biased region" description="Low complexity" evidence="14">
    <location>
        <begin position="46"/>
        <end position="64"/>
    </location>
</feature>
<dbReference type="AlphaFoldDB" id="A0A6U3Q7R9"/>
<dbReference type="CDD" id="cd16454">
    <property type="entry name" value="RING-H2_PA-TM-RING"/>
    <property type="match status" value="1"/>
</dbReference>
<keyword evidence="11" id="KW-0472">Membrane</keyword>
<evidence type="ECO:0000256" key="14">
    <source>
        <dbReference type="SAM" id="MobiDB-lite"/>
    </source>
</evidence>
<proteinExistence type="predicted"/>
<evidence type="ECO:0000256" key="1">
    <source>
        <dbReference type="ARBA" id="ARBA00000900"/>
    </source>
</evidence>
<dbReference type="PANTHER" id="PTHR45977:SF4">
    <property type="entry name" value="RING-TYPE DOMAIN-CONTAINING PROTEIN"/>
    <property type="match status" value="1"/>
</dbReference>
<dbReference type="SUPFAM" id="SSF57850">
    <property type="entry name" value="RING/U-box"/>
    <property type="match status" value="1"/>
</dbReference>
<feature type="compositionally biased region" description="Low complexity" evidence="14">
    <location>
        <begin position="290"/>
        <end position="316"/>
    </location>
</feature>
<protein>
    <recommendedName>
        <fullName evidence="3">RING-type E3 ubiquitin transferase</fullName>
        <ecNumber evidence="3">2.3.2.27</ecNumber>
    </recommendedName>
</protein>
<dbReference type="Pfam" id="PF13639">
    <property type="entry name" value="zf-RING_2"/>
    <property type="match status" value="1"/>
</dbReference>
<keyword evidence="9" id="KW-0862">Zinc</keyword>
<dbReference type="GO" id="GO:0008270">
    <property type="term" value="F:zinc ion binding"/>
    <property type="evidence" value="ECO:0007669"/>
    <property type="project" value="UniProtKB-KW"/>
</dbReference>
<evidence type="ECO:0000256" key="9">
    <source>
        <dbReference type="ARBA" id="ARBA00022833"/>
    </source>
</evidence>
<feature type="coiled-coil region" evidence="13">
    <location>
        <begin position="93"/>
        <end position="120"/>
    </location>
</feature>
<evidence type="ECO:0000256" key="6">
    <source>
        <dbReference type="ARBA" id="ARBA00022723"/>
    </source>
</evidence>
<comment type="catalytic activity">
    <reaction evidence="1">
        <text>S-ubiquitinyl-[E2 ubiquitin-conjugating enzyme]-L-cysteine + [acceptor protein]-L-lysine = [E2 ubiquitin-conjugating enzyme]-L-cysteine + N(6)-ubiquitinyl-[acceptor protein]-L-lysine.</text>
        <dbReference type="EC" id="2.3.2.27"/>
    </reaction>
</comment>
<keyword evidence="4" id="KW-0808">Transferase</keyword>
<dbReference type="PANTHER" id="PTHR45977">
    <property type="entry name" value="TARGET OF ERK KINASE MPK-1"/>
    <property type="match status" value="1"/>
</dbReference>
<evidence type="ECO:0000256" key="7">
    <source>
        <dbReference type="ARBA" id="ARBA00022771"/>
    </source>
</evidence>
<accession>A0A6U3Q7R9</accession>
<evidence type="ECO:0000256" key="10">
    <source>
        <dbReference type="ARBA" id="ARBA00022989"/>
    </source>
</evidence>
<comment type="subcellular location">
    <subcellularLocation>
        <location evidence="2">Membrane</location>
        <topology evidence="2">Multi-pass membrane protein</topology>
    </subcellularLocation>
</comment>
<evidence type="ECO:0000313" key="16">
    <source>
        <dbReference type="EMBL" id="CAD9319490.1"/>
    </source>
</evidence>
<evidence type="ECO:0000256" key="4">
    <source>
        <dbReference type="ARBA" id="ARBA00022679"/>
    </source>
</evidence>
<dbReference type="PROSITE" id="PS50089">
    <property type="entry name" value="ZF_RING_2"/>
    <property type="match status" value="1"/>
</dbReference>
<keyword evidence="6" id="KW-0479">Metal-binding</keyword>
<keyword evidence="5" id="KW-0812">Transmembrane</keyword>
<dbReference type="GO" id="GO:0061630">
    <property type="term" value="F:ubiquitin protein ligase activity"/>
    <property type="evidence" value="ECO:0007669"/>
    <property type="project" value="UniProtKB-EC"/>
</dbReference>
<feature type="region of interest" description="Disordered" evidence="14">
    <location>
        <begin position="256"/>
        <end position="320"/>
    </location>
</feature>